<keyword evidence="8" id="KW-1185">Reference proteome</keyword>
<dbReference type="RefSeq" id="XP_018230243.1">
    <property type="nucleotide sequence ID" value="XM_018373588.1"/>
</dbReference>
<dbReference type="SUPFAM" id="SSF48371">
    <property type="entry name" value="ARM repeat"/>
    <property type="match status" value="1"/>
</dbReference>
<dbReference type="Proteomes" id="UP000053447">
    <property type="component" value="Unassembled WGS sequence"/>
</dbReference>
<dbReference type="GeneID" id="28939843"/>
<dbReference type="PANTHER" id="PTHR13102">
    <property type="entry name" value="NUCLEOLAR PROTEIN 9"/>
    <property type="match status" value="1"/>
</dbReference>
<dbReference type="EMBL" id="LFWA01000005">
    <property type="protein sequence ID" value="KTW31253.1"/>
    <property type="molecule type" value="Genomic_DNA"/>
</dbReference>
<organism evidence="7 8">
    <name type="scientific">Pneumocystis jirovecii (strain RU7)</name>
    <name type="common">Human pneumocystis pneumonia agent</name>
    <dbReference type="NCBI Taxonomy" id="1408657"/>
    <lineage>
        <taxon>Eukaryota</taxon>
        <taxon>Fungi</taxon>
        <taxon>Dikarya</taxon>
        <taxon>Ascomycota</taxon>
        <taxon>Taphrinomycotina</taxon>
        <taxon>Pneumocystomycetes</taxon>
        <taxon>Pneumocystaceae</taxon>
        <taxon>Pneumocystis</taxon>
    </lineage>
</organism>
<evidence type="ECO:0000256" key="5">
    <source>
        <dbReference type="ARBA" id="ARBA00031929"/>
    </source>
</evidence>
<dbReference type="GO" id="GO:0000447">
    <property type="term" value="P:endonucleolytic cleavage in ITS1 to separate SSU-rRNA from 5.8S rRNA and LSU-rRNA from tricistronic rRNA transcript (SSU-rRNA, 5.8S rRNA, LSU-rRNA)"/>
    <property type="evidence" value="ECO:0007669"/>
    <property type="project" value="TreeGrafter"/>
</dbReference>
<name>A0A0W4ZSB6_PNEJ7</name>
<evidence type="ECO:0000313" key="8">
    <source>
        <dbReference type="Proteomes" id="UP000053447"/>
    </source>
</evidence>
<evidence type="ECO:0000256" key="1">
    <source>
        <dbReference type="ARBA" id="ARBA00004604"/>
    </source>
</evidence>
<dbReference type="GO" id="GO:0003723">
    <property type="term" value="F:RNA binding"/>
    <property type="evidence" value="ECO:0007669"/>
    <property type="project" value="InterPro"/>
</dbReference>
<evidence type="ECO:0000256" key="3">
    <source>
        <dbReference type="ARBA" id="ARBA00022737"/>
    </source>
</evidence>
<dbReference type="InterPro" id="IPR040000">
    <property type="entry name" value="NOP9"/>
</dbReference>
<dbReference type="GO" id="GO:0030686">
    <property type="term" value="C:90S preribosome"/>
    <property type="evidence" value="ECO:0007669"/>
    <property type="project" value="TreeGrafter"/>
</dbReference>
<dbReference type="STRING" id="1408657.A0A0W4ZSB6"/>
<dbReference type="GO" id="GO:0000056">
    <property type="term" value="P:ribosomal small subunit export from nucleus"/>
    <property type="evidence" value="ECO:0007669"/>
    <property type="project" value="TreeGrafter"/>
</dbReference>
<evidence type="ECO:0000256" key="4">
    <source>
        <dbReference type="ARBA" id="ARBA00030932"/>
    </source>
</evidence>
<gene>
    <name evidence="7" type="ORF">T551_01325</name>
</gene>
<evidence type="ECO:0000256" key="2">
    <source>
        <dbReference type="ARBA" id="ARBA00016427"/>
    </source>
</evidence>
<dbReference type="PANTHER" id="PTHR13102:SF0">
    <property type="entry name" value="NUCLEOLAR PROTEIN 9"/>
    <property type="match status" value="1"/>
</dbReference>
<dbReference type="Pfam" id="PF22493">
    <property type="entry name" value="PUF_NOP9"/>
    <property type="match status" value="1"/>
</dbReference>
<dbReference type="VEuPathDB" id="FungiDB:T551_01325"/>
<dbReference type="InterPro" id="IPR011989">
    <property type="entry name" value="ARM-like"/>
</dbReference>
<comment type="caution">
    <text evidence="7">The sequence shown here is derived from an EMBL/GenBank/DDBJ whole genome shotgun (WGS) entry which is preliminary data.</text>
</comment>
<dbReference type="GO" id="GO:0005730">
    <property type="term" value="C:nucleolus"/>
    <property type="evidence" value="ECO:0007669"/>
    <property type="project" value="UniProtKB-SubCell"/>
</dbReference>
<accession>A0A0W4ZSB6</accession>
<dbReference type="OrthoDB" id="392571at2759"/>
<dbReference type="Gene3D" id="1.25.10.10">
    <property type="entry name" value="Leucine-rich Repeat Variant"/>
    <property type="match status" value="3"/>
</dbReference>
<evidence type="ECO:0000256" key="6">
    <source>
        <dbReference type="PROSITE-ProRule" id="PRU00317"/>
    </source>
</evidence>
<dbReference type="InterPro" id="IPR016024">
    <property type="entry name" value="ARM-type_fold"/>
</dbReference>
<evidence type="ECO:0000313" key="7">
    <source>
        <dbReference type="EMBL" id="KTW31253.1"/>
    </source>
</evidence>
<dbReference type="GO" id="GO:0030688">
    <property type="term" value="C:preribosome, small subunit precursor"/>
    <property type="evidence" value="ECO:0007669"/>
    <property type="project" value="TreeGrafter"/>
</dbReference>
<dbReference type="InterPro" id="IPR001313">
    <property type="entry name" value="Pumilio_RNA-bd_rpt"/>
</dbReference>
<dbReference type="SMART" id="SM00025">
    <property type="entry name" value="Pumilio"/>
    <property type="match status" value="7"/>
</dbReference>
<protein>
    <recommendedName>
        <fullName evidence="2">Nucleolar protein 9</fullName>
    </recommendedName>
    <alternativeName>
        <fullName evidence="4 5">Pumilio domain-containing protein NOP9</fullName>
    </alternativeName>
</protein>
<reference evidence="8" key="1">
    <citation type="journal article" date="2016" name="Nat. Commun.">
        <title>Genome analysis of three Pneumocystis species reveals adaptation mechanisms to life exclusively in mammalian hosts.</title>
        <authorList>
            <person name="Ma L."/>
            <person name="Chen Z."/>
            <person name="Huang D.W."/>
            <person name="Kutty G."/>
            <person name="Ishihara M."/>
            <person name="Wang H."/>
            <person name="Abouelleil A."/>
            <person name="Bishop L."/>
            <person name="Davey E."/>
            <person name="Deng R."/>
            <person name="Deng X."/>
            <person name="Fan L."/>
            <person name="Fantoni G."/>
            <person name="Fitzgerald M."/>
            <person name="Gogineni E."/>
            <person name="Goldberg J.M."/>
            <person name="Handley G."/>
            <person name="Hu X."/>
            <person name="Huber C."/>
            <person name="Jiao X."/>
            <person name="Jones K."/>
            <person name="Levin J.Z."/>
            <person name="Liu Y."/>
            <person name="Macdonald P."/>
            <person name="Melnikov A."/>
            <person name="Raley C."/>
            <person name="Sassi M."/>
            <person name="Sherman B.T."/>
            <person name="Song X."/>
            <person name="Sykes S."/>
            <person name="Tran B."/>
            <person name="Walsh L."/>
            <person name="Xia Y."/>
            <person name="Yang J."/>
            <person name="Young S."/>
            <person name="Zeng Q."/>
            <person name="Zheng X."/>
            <person name="Stephens R."/>
            <person name="Nusbaum C."/>
            <person name="Birren B.W."/>
            <person name="Azadi P."/>
            <person name="Lempicki R.A."/>
            <person name="Cuomo C.A."/>
            <person name="Kovacs J.A."/>
        </authorList>
    </citation>
    <scope>NUCLEOTIDE SEQUENCE [LARGE SCALE GENOMIC DNA]</scope>
    <source>
        <strain evidence="8">RU7</strain>
    </source>
</reference>
<comment type="subcellular location">
    <subcellularLocation>
        <location evidence="1">Nucleus</location>
        <location evidence="1">Nucleolus</location>
    </subcellularLocation>
</comment>
<proteinExistence type="predicted"/>
<sequence length="680" mass="79679">MSVKKRKKNRQFLIQKENHENSILQNESFFFNTLSLEEEKYFKSVEETLITQRFSQEDYRLFIDNTFLEIEGKELKLAINPLYSKTLETLLYMASPPQVKKYFQVLVGNFKKLICDPFGSHVCETLLVKSSYIVSTENVYDYSKDNKEIFVTMENLILFMCNEISELLLTFITHKYASYVFRQLLFTLHGIIFQTDSISEKFIKHRRKIRALDEIISAKQIQIPVSFYEKKKSILDNINTNYGVTEVRNLAFNQHGSQIISILLLIEKSLFDDGKYKKQFLLEKLVFGNIKQNSSSLDFTKKTESDSFIETLLRDQIGSHIFESILEFSSKEIFEKLYNIYFKNKILRISKHPVGNYVLQKFIKKNNNSIIFNEIFGEIIKYFEELIDIGHVGVLISLINTCSCDPSNIIKFVNVLKECFGGSEEKTMKNIFSLILNLDPKNKNDSLKNYKKILNDYNNITSHINIQGTYLIKSLLRFPYEIYYFLIENLVLQDKKIILYYATDKIGSSVLETILKLPDLTLSDRRKLLNSFFESYSALSCHPSGSHIVDACLYTSIGLNNYRERIADELSKSAEIIKDDYYGKRVWKNWQLNIYVNNFLEWKKNLNSFIQKERLKYQIDSKITNLNVLNSDFQNINNYTNSLSILSDNKKLKNNVINDPEKEIDILFKKNRKRSLSQGK</sequence>
<dbReference type="GO" id="GO:0000480">
    <property type="term" value="P:endonucleolytic cleavage in 5'-ETS of tricistronic rRNA transcript (SSU-rRNA, 5.8S rRNA, LSU-rRNA)"/>
    <property type="evidence" value="ECO:0007669"/>
    <property type="project" value="TreeGrafter"/>
</dbReference>
<feature type="repeat" description="Pumilio" evidence="6">
    <location>
        <begin position="339"/>
        <end position="377"/>
    </location>
</feature>
<dbReference type="AlphaFoldDB" id="A0A0W4ZSB6"/>
<keyword evidence="3" id="KW-0677">Repeat</keyword>
<dbReference type="PROSITE" id="PS50302">
    <property type="entry name" value="PUM"/>
    <property type="match status" value="1"/>
</dbReference>
<dbReference type="GO" id="GO:0000472">
    <property type="term" value="P:endonucleolytic cleavage to generate mature 5'-end of SSU-rRNA from (SSU-rRNA, 5.8S rRNA, LSU-rRNA)"/>
    <property type="evidence" value="ECO:0007669"/>
    <property type="project" value="TreeGrafter"/>
</dbReference>